<feature type="domain" description="C-type lectin" evidence="5">
    <location>
        <begin position="89"/>
        <end position="204"/>
    </location>
</feature>
<keyword evidence="4" id="KW-0732">Signal</keyword>
<dbReference type="SUPFAM" id="SSF56436">
    <property type="entry name" value="C-type lectin-like"/>
    <property type="match status" value="2"/>
</dbReference>
<evidence type="ECO:0000256" key="2">
    <source>
        <dbReference type="SAM" id="MobiDB-lite"/>
    </source>
</evidence>
<dbReference type="PROSITE" id="PS00615">
    <property type="entry name" value="C_TYPE_LECTIN_1"/>
    <property type="match status" value="1"/>
</dbReference>
<keyword evidence="7" id="KW-1185">Reference proteome</keyword>
<dbReference type="PROSITE" id="PS50041">
    <property type="entry name" value="C_TYPE_LECTIN_2"/>
    <property type="match status" value="2"/>
</dbReference>
<sequence>MKITEFRSIWIISLLAVFSTEAQAQGITGIFVRKVPVRVPAIDSRPNPKLNLGSPGQSTLLKKTRGIAAVNTAETVTTKNGCPEGFTSFADSCFLEGVIPETWETAKGICKQAGGDLATINSKEEYKFIRREFGNELKEQMWIGLSKQTPGTPYTWANGERVRYLPWTLNYTGQEPTGYVALSLNSIEFFPKSNPKTPLPFLCGTKRVPDTASATAAAGGAVAAVGGAAAAAAGSASLAEQHKVMDVRAADITQVGWDAKARPEETMLTCKEGWERFEDKCFKAFYEQATFQNASLRCRKEGGELLSLHSPSQSEFVRTKVLKDSPSQDFWIGLSSGINGLQWSDGSPLDYSNWTPGMSTSQILTPFRTLNPQRKDISKHLEKCFSLNSETSRWANIKCDGEKCYICYDDEDTPEGAAAPATDLQGSTTSAPTSPGSTQKTSTLRSDVFIVDPEKIVGPGKPIEKPPHHLQNGFPRHLQNGAIRTLQNSVPITVENDLPRNMMKGLSAISLLNVSKINMTRRVMISKRGPDSAANSRYEDDDDQDTVNLLLGAAAAVAALAGATIGVIKLRRRYVTSPSSWTSLPNSSRENVHSLESVHQSLRDPETCDENQRGVYGAME</sequence>
<reference evidence="6" key="1">
    <citation type="journal article" date="2023" name="G3 (Bethesda)">
        <title>A reference genome for the long-term kleptoplast-retaining sea slug Elysia crispata morphotype clarki.</title>
        <authorList>
            <person name="Eastman K.E."/>
            <person name="Pendleton A.L."/>
            <person name="Shaikh M.A."/>
            <person name="Suttiyut T."/>
            <person name="Ogas R."/>
            <person name="Tomko P."/>
            <person name="Gavelis G."/>
            <person name="Widhalm J.R."/>
            <person name="Wisecaver J.H."/>
        </authorList>
    </citation>
    <scope>NUCLEOTIDE SEQUENCE</scope>
    <source>
        <strain evidence="6">ECLA1</strain>
    </source>
</reference>
<dbReference type="InterPro" id="IPR018378">
    <property type="entry name" value="C-type_lectin_CS"/>
</dbReference>
<proteinExistence type="predicted"/>
<dbReference type="Proteomes" id="UP001283361">
    <property type="component" value="Unassembled WGS sequence"/>
</dbReference>
<name>A0AAE1CQZ7_9GAST</name>
<dbReference type="InterPro" id="IPR001304">
    <property type="entry name" value="C-type_lectin-like"/>
</dbReference>
<accession>A0AAE1CQZ7</accession>
<gene>
    <name evidence="6" type="ORF">RRG08_058157</name>
</gene>
<keyword evidence="3" id="KW-1133">Transmembrane helix</keyword>
<comment type="caution">
    <text evidence="6">The sequence shown here is derived from an EMBL/GenBank/DDBJ whole genome shotgun (WGS) entry which is preliminary data.</text>
</comment>
<dbReference type="InterPro" id="IPR016187">
    <property type="entry name" value="CTDL_fold"/>
</dbReference>
<feature type="domain" description="C-type lectin" evidence="5">
    <location>
        <begin position="277"/>
        <end position="408"/>
    </location>
</feature>
<dbReference type="SMART" id="SM00034">
    <property type="entry name" value="CLECT"/>
    <property type="match status" value="2"/>
</dbReference>
<protein>
    <recommendedName>
        <fullName evidence="5">C-type lectin domain-containing protein</fullName>
    </recommendedName>
</protein>
<evidence type="ECO:0000256" key="3">
    <source>
        <dbReference type="SAM" id="Phobius"/>
    </source>
</evidence>
<evidence type="ECO:0000259" key="5">
    <source>
        <dbReference type="PROSITE" id="PS50041"/>
    </source>
</evidence>
<dbReference type="AlphaFoldDB" id="A0AAE1CQZ7"/>
<dbReference type="InterPro" id="IPR016186">
    <property type="entry name" value="C-type_lectin-like/link_sf"/>
</dbReference>
<feature type="transmembrane region" description="Helical" evidence="3">
    <location>
        <begin position="549"/>
        <end position="568"/>
    </location>
</feature>
<keyword evidence="3" id="KW-0812">Transmembrane</keyword>
<evidence type="ECO:0000256" key="4">
    <source>
        <dbReference type="SAM" id="SignalP"/>
    </source>
</evidence>
<keyword evidence="1" id="KW-1015">Disulfide bond</keyword>
<evidence type="ECO:0000256" key="1">
    <source>
        <dbReference type="ARBA" id="ARBA00023157"/>
    </source>
</evidence>
<feature type="compositionally biased region" description="Basic and acidic residues" evidence="2">
    <location>
        <begin position="601"/>
        <end position="612"/>
    </location>
</feature>
<feature type="compositionally biased region" description="Low complexity" evidence="2">
    <location>
        <begin position="426"/>
        <end position="438"/>
    </location>
</feature>
<feature type="chain" id="PRO_5042032501" description="C-type lectin domain-containing protein" evidence="4">
    <location>
        <begin position="25"/>
        <end position="620"/>
    </location>
</feature>
<dbReference type="PANTHER" id="PTHR22803">
    <property type="entry name" value="MANNOSE, PHOSPHOLIPASE, LECTIN RECEPTOR RELATED"/>
    <property type="match status" value="1"/>
</dbReference>
<feature type="compositionally biased region" description="Low complexity" evidence="2">
    <location>
        <begin position="578"/>
        <end position="588"/>
    </location>
</feature>
<feature type="region of interest" description="Disordered" evidence="2">
    <location>
        <begin position="578"/>
        <end position="620"/>
    </location>
</feature>
<dbReference type="EMBL" id="JAWDGP010007111">
    <property type="protein sequence ID" value="KAK3729839.1"/>
    <property type="molecule type" value="Genomic_DNA"/>
</dbReference>
<feature type="region of interest" description="Disordered" evidence="2">
    <location>
        <begin position="417"/>
        <end position="442"/>
    </location>
</feature>
<evidence type="ECO:0000313" key="7">
    <source>
        <dbReference type="Proteomes" id="UP001283361"/>
    </source>
</evidence>
<evidence type="ECO:0000313" key="6">
    <source>
        <dbReference type="EMBL" id="KAK3729839.1"/>
    </source>
</evidence>
<organism evidence="6 7">
    <name type="scientific">Elysia crispata</name>
    <name type="common">lettuce slug</name>
    <dbReference type="NCBI Taxonomy" id="231223"/>
    <lineage>
        <taxon>Eukaryota</taxon>
        <taxon>Metazoa</taxon>
        <taxon>Spiralia</taxon>
        <taxon>Lophotrochozoa</taxon>
        <taxon>Mollusca</taxon>
        <taxon>Gastropoda</taxon>
        <taxon>Heterobranchia</taxon>
        <taxon>Euthyneura</taxon>
        <taxon>Panpulmonata</taxon>
        <taxon>Sacoglossa</taxon>
        <taxon>Placobranchoidea</taxon>
        <taxon>Plakobranchidae</taxon>
        <taxon>Elysia</taxon>
    </lineage>
</organism>
<keyword evidence="3" id="KW-0472">Membrane</keyword>
<dbReference type="Pfam" id="PF00059">
    <property type="entry name" value="Lectin_C"/>
    <property type="match status" value="2"/>
</dbReference>
<feature type="signal peptide" evidence="4">
    <location>
        <begin position="1"/>
        <end position="24"/>
    </location>
</feature>
<dbReference type="Gene3D" id="3.10.100.10">
    <property type="entry name" value="Mannose-Binding Protein A, subunit A"/>
    <property type="match status" value="2"/>
</dbReference>
<dbReference type="InterPro" id="IPR050111">
    <property type="entry name" value="C-type_lectin/snaclec_domain"/>
</dbReference>
<dbReference type="CDD" id="cd00037">
    <property type="entry name" value="CLECT"/>
    <property type="match status" value="2"/>
</dbReference>